<comment type="subcellular location">
    <subcellularLocation>
        <location evidence="1">Membrane</location>
    </subcellularLocation>
</comment>
<evidence type="ECO:0000256" key="3">
    <source>
        <dbReference type="ARBA" id="ARBA00022448"/>
    </source>
</evidence>
<evidence type="ECO:0000256" key="2">
    <source>
        <dbReference type="ARBA" id="ARBA00007046"/>
    </source>
</evidence>
<name>R4WRX9_RIPPE</name>
<evidence type="ECO:0000256" key="1">
    <source>
        <dbReference type="ARBA" id="ARBA00004370"/>
    </source>
</evidence>
<dbReference type="InterPro" id="IPR000711">
    <property type="entry name" value="ATPase_OSCP/dsu"/>
</dbReference>
<keyword evidence="6" id="KW-0472">Membrane</keyword>
<dbReference type="HAMAP" id="MF_01416">
    <property type="entry name" value="ATP_synth_delta_bact"/>
    <property type="match status" value="1"/>
</dbReference>
<proteinExistence type="evidence at transcript level"/>
<keyword evidence="4" id="KW-0375">Hydrogen ion transport</keyword>
<dbReference type="NCBIfam" id="TIGR01145">
    <property type="entry name" value="ATP_synt_delta"/>
    <property type="match status" value="1"/>
</dbReference>
<dbReference type="GO" id="GO:0046933">
    <property type="term" value="F:proton-transporting ATP synthase activity, rotational mechanism"/>
    <property type="evidence" value="ECO:0007669"/>
    <property type="project" value="InterPro"/>
</dbReference>
<accession>R4WRX9</accession>
<keyword evidence="3" id="KW-0813">Transport</keyword>
<organism evidence="9">
    <name type="scientific">Riptortus pedestris</name>
    <name type="common">Bean bug</name>
    <dbReference type="NCBI Taxonomy" id="329032"/>
    <lineage>
        <taxon>Eukaryota</taxon>
        <taxon>Metazoa</taxon>
        <taxon>Ecdysozoa</taxon>
        <taxon>Arthropoda</taxon>
        <taxon>Hexapoda</taxon>
        <taxon>Insecta</taxon>
        <taxon>Pterygota</taxon>
        <taxon>Neoptera</taxon>
        <taxon>Paraneoptera</taxon>
        <taxon>Hemiptera</taxon>
        <taxon>Heteroptera</taxon>
        <taxon>Panheteroptera</taxon>
        <taxon>Pentatomomorpha</taxon>
        <taxon>Coreoidea</taxon>
        <taxon>Alydidae</taxon>
        <taxon>Riptortus</taxon>
    </lineage>
</organism>
<evidence type="ECO:0000256" key="4">
    <source>
        <dbReference type="ARBA" id="ARBA00022781"/>
    </source>
</evidence>
<evidence type="ECO:0000256" key="7">
    <source>
        <dbReference type="ARBA" id="ARBA00023310"/>
    </source>
</evidence>
<dbReference type="Pfam" id="PF00213">
    <property type="entry name" value="OSCP"/>
    <property type="match status" value="1"/>
</dbReference>
<dbReference type="AlphaFoldDB" id="R4WRX9"/>
<dbReference type="GO" id="GO:0016020">
    <property type="term" value="C:membrane"/>
    <property type="evidence" value="ECO:0007669"/>
    <property type="project" value="UniProtKB-SubCell"/>
</dbReference>
<dbReference type="PRINTS" id="PR00125">
    <property type="entry name" value="ATPASEDELTA"/>
</dbReference>
<sequence>MASSQILNIVRTYASSTAKIIKPPVQVFGIEGRYASALYSAAVKLKQLDAIEKDLLSLKKTIDSDAKLRSFIDNPTIKRSLKVDAITQIAGKINLTEPSKNLLGLLAENGRLGKIDNVVNAFSTIMAGHRGDLRCEVVTAKALDEETKKQLQTVLKGFAKKGENIILELKVDPNIIGGMIVSVGDNYVDMSVASKIKKYTDLITEAV</sequence>
<keyword evidence="5" id="KW-0406">Ion transport</keyword>
<dbReference type="InterPro" id="IPR026015">
    <property type="entry name" value="ATP_synth_OSCP/delta_N_sf"/>
</dbReference>
<dbReference type="SUPFAM" id="SSF47928">
    <property type="entry name" value="N-terminal domain of the delta subunit of the F1F0-ATP synthase"/>
    <property type="match status" value="1"/>
</dbReference>
<evidence type="ECO:0000256" key="5">
    <source>
        <dbReference type="ARBA" id="ARBA00023065"/>
    </source>
</evidence>
<comment type="similarity">
    <text evidence="2">Belongs to the ATPase delta chain family.</text>
</comment>
<dbReference type="EMBL" id="AK417457">
    <property type="protein sequence ID" value="BAN20672.1"/>
    <property type="molecule type" value="mRNA"/>
</dbReference>
<evidence type="ECO:0000256" key="6">
    <source>
        <dbReference type="ARBA" id="ARBA00023136"/>
    </source>
</evidence>
<keyword evidence="7" id="KW-0066">ATP synthesis</keyword>
<dbReference type="Gene3D" id="1.10.520.20">
    <property type="entry name" value="N-terminal domain of the delta subunit of the F1F0-ATP synthase"/>
    <property type="match status" value="1"/>
</dbReference>
<evidence type="ECO:0000256" key="8">
    <source>
        <dbReference type="ARBA" id="ARBA00033369"/>
    </source>
</evidence>
<reference evidence="9" key="1">
    <citation type="journal article" date="2013" name="PLoS ONE">
        <title>Gene expression in gut symbiotic organ of stinkbug affected by extracellular bacterial symbiont.</title>
        <authorList>
            <person name="Futahashi R."/>
            <person name="Tanaka K."/>
            <person name="Tanahashi M."/>
            <person name="Nikoh N."/>
            <person name="Kikuchi Y."/>
            <person name="Lee B.L."/>
            <person name="Fukatsu T."/>
        </authorList>
    </citation>
    <scope>NUCLEOTIDE SEQUENCE</scope>
    <source>
        <tissue evidence="9">Midgut</tissue>
    </source>
</reference>
<evidence type="ECO:0000313" key="9">
    <source>
        <dbReference type="EMBL" id="BAN20672.1"/>
    </source>
</evidence>
<dbReference type="PANTHER" id="PTHR11910">
    <property type="entry name" value="ATP SYNTHASE DELTA CHAIN"/>
    <property type="match status" value="1"/>
</dbReference>
<protein>
    <recommendedName>
        <fullName evidence="8">Oligomycin sensitivity conferral protein</fullName>
    </recommendedName>
</protein>